<evidence type="ECO:0000256" key="2">
    <source>
        <dbReference type="RuleBase" id="RU362080"/>
    </source>
</evidence>
<dbReference type="Gene3D" id="3.40.1620.10">
    <property type="entry name" value="YefM-like domain"/>
    <property type="match status" value="1"/>
</dbReference>
<accession>A0A2L2XHF2</accession>
<dbReference type="SUPFAM" id="SSF143120">
    <property type="entry name" value="YefM-like"/>
    <property type="match status" value="1"/>
</dbReference>
<dbReference type="NCBIfam" id="TIGR01552">
    <property type="entry name" value="phd_fam"/>
    <property type="match status" value="1"/>
</dbReference>
<protein>
    <recommendedName>
        <fullName evidence="2">Antitoxin</fullName>
    </recommendedName>
</protein>
<dbReference type="PANTHER" id="PTHR33713:SF6">
    <property type="entry name" value="ANTITOXIN YEFM"/>
    <property type="match status" value="1"/>
</dbReference>
<dbReference type="RefSeq" id="WP_104373248.1">
    <property type="nucleotide sequence ID" value="NZ_BFAV01000157.1"/>
</dbReference>
<evidence type="ECO:0000313" key="3">
    <source>
        <dbReference type="EMBL" id="GBF35133.1"/>
    </source>
</evidence>
<dbReference type="PANTHER" id="PTHR33713">
    <property type="entry name" value="ANTITOXIN YAFN-RELATED"/>
    <property type="match status" value="1"/>
</dbReference>
<gene>
    <name evidence="3" type="ORF">DCCM_4256</name>
</gene>
<dbReference type="InterPro" id="IPR036165">
    <property type="entry name" value="YefM-like_sf"/>
</dbReference>
<reference evidence="4" key="1">
    <citation type="submission" date="2018-02" db="EMBL/GenBank/DDBJ databases">
        <title>Genome sequence of Desulfocucumis palustris strain NAW-5.</title>
        <authorList>
            <person name="Watanabe M."/>
            <person name="Kojima H."/>
            <person name="Fukui M."/>
        </authorList>
    </citation>
    <scope>NUCLEOTIDE SEQUENCE [LARGE SCALE GENOMIC DNA]</scope>
    <source>
        <strain evidence="4">NAW-5</strain>
    </source>
</reference>
<dbReference type="InterPro" id="IPR051405">
    <property type="entry name" value="phD/YefM_antitoxin"/>
</dbReference>
<evidence type="ECO:0000256" key="1">
    <source>
        <dbReference type="ARBA" id="ARBA00009981"/>
    </source>
</evidence>
<dbReference type="EMBL" id="BFAV01000157">
    <property type="protein sequence ID" value="GBF35133.1"/>
    <property type="molecule type" value="Genomic_DNA"/>
</dbReference>
<sequence length="81" mass="9197">MLINASAARQNFFRLIEAAVKNHEPVMVTSKQGNVVIISEEDYRAIQETMYLLNVPGMRESIIEGMRAAPEDCVKAEEIEW</sequence>
<name>A0A2L2XHF2_9FIRM</name>
<organism evidence="3 4">
    <name type="scientific">Desulfocucumis palustris</name>
    <dbReference type="NCBI Taxonomy" id="1898651"/>
    <lineage>
        <taxon>Bacteria</taxon>
        <taxon>Bacillati</taxon>
        <taxon>Bacillota</taxon>
        <taxon>Clostridia</taxon>
        <taxon>Eubacteriales</taxon>
        <taxon>Desulfocucumaceae</taxon>
        <taxon>Desulfocucumis</taxon>
    </lineage>
</organism>
<comment type="caution">
    <text evidence="3">The sequence shown here is derived from an EMBL/GenBank/DDBJ whole genome shotgun (WGS) entry which is preliminary data.</text>
</comment>
<comment type="function">
    <text evidence="2">Antitoxin component of a type II toxin-antitoxin (TA) system.</text>
</comment>
<evidence type="ECO:0000313" key="4">
    <source>
        <dbReference type="Proteomes" id="UP000239549"/>
    </source>
</evidence>
<dbReference type="Proteomes" id="UP000239549">
    <property type="component" value="Unassembled WGS sequence"/>
</dbReference>
<proteinExistence type="inferred from homology"/>
<dbReference type="OrthoDB" id="9802003at2"/>
<dbReference type="Pfam" id="PF02604">
    <property type="entry name" value="PhdYeFM_antitox"/>
    <property type="match status" value="1"/>
</dbReference>
<dbReference type="AlphaFoldDB" id="A0A2L2XHF2"/>
<dbReference type="InterPro" id="IPR006442">
    <property type="entry name" value="Antitoxin_Phd/YefM"/>
</dbReference>
<comment type="similarity">
    <text evidence="1 2">Belongs to the phD/YefM antitoxin family.</text>
</comment>
<keyword evidence="4" id="KW-1185">Reference proteome</keyword>